<dbReference type="GeneID" id="96002880"/>
<sequence length="285" mass="30960">MSLVWLVTGTSTGIGRAFIPAVLARGDKVIATSRNTSSLESLQCDNPDSVRVLPLDVTSPQDEIEKAVEQAIAVWGKVDVVVNNAGYSQVGTWEDISPEMLFACFNTNVFGAHRVTRALLPHFRQRRSGWMVFVSSLSGLVGHPMTSAYAGSKFALEGMVESLAAETAPLGLHTLLVEPGRFRTEISSSDKSPVHISEVPEYAEMSRFVRDYLRDLSGKQQGDPAKLANVVLDFVRGEGVAEGKEAPLRILLGGDALQDVKGKTERLLGSINEWEHVTTSTDFES</sequence>
<dbReference type="PRINTS" id="PR00081">
    <property type="entry name" value="GDHRDH"/>
</dbReference>
<dbReference type="Gene3D" id="3.40.50.720">
    <property type="entry name" value="NAD(P)-binding Rossmann-like Domain"/>
    <property type="match status" value="1"/>
</dbReference>
<evidence type="ECO:0000313" key="6">
    <source>
        <dbReference type="Proteomes" id="UP000803884"/>
    </source>
</evidence>
<dbReference type="PROSITE" id="PS00061">
    <property type="entry name" value="ADH_SHORT"/>
    <property type="match status" value="1"/>
</dbReference>
<dbReference type="PANTHER" id="PTHR43976">
    <property type="entry name" value="SHORT CHAIN DEHYDROGENASE"/>
    <property type="match status" value="1"/>
</dbReference>
<organism evidence="5 6">
    <name type="scientific">Cladosporium halotolerans</name>
    <dbReference type="NCBI Taxonomy" id="1052096"/>
    <lineage>
        <taxon>Eukaryota</taxon>
        <taxon>Fungi</taxon>
        <taxon>Dikarya</taxon>
        <taxon>Ascomycota</taxon>
        <taxon>Pezizomycotina</taxon>
        <taxon>Dothideomycetes</taxon>
        <taxon>Dothideomycetidae</taxon>
        <taxon>Cladosporiales</taxon>
        <taxon>Cladosporiaceae</taxon>
        <taxon>Cladosporium</taxon>
    </lineage>
</organism>
<evidence type="ECO:0000256" key="1">
    <source>
        <dbReference type="ARBA" id="ARBA00006484"/>
    </source>
</evidence>
<protein>
    <submittedName>
        <fullName evidence="5">Uncharacterized protein</fullName>
    </submittedName>
</protein>
<dbReference type="Pfam" id="PF00106">
    <property type="entry name" value="adh_short"/>
    <property type="match status" value="1"/>
</dbReference>
<keyword evidence="2" id="KW-0521">NADP</keyword>
<comment type="caution">
    <text evidence="5">The sequence shown here is derived from an EMBL/GenBank/DDBJ whole genome shotgun (WGS) entry which is preliminary data.</text>
</comment>
<dbReference type="InterPro" id="IPR020904">
    <property type="entry name" value="Sc_DH/Rdtase_CS"/>
</dbReference>
<keyword evidence="3" id="KW-0560">Oxidoreductase</keyword>
<comment type="similarity">
    <text evidence="1 4">Belongs to the short-chain dehydrogenases/reductases (SDR) family.</text>
</comment>
<dbReference type="GO" id="GO:0016491">
    <property type="term" value="F:oxidoreductase activity"/>
    <property type="evidence" value="ECO:0007669"/>
    <property type="project" value="UniProtKB-KW"/>
</dbReference>
<name>A0AB34L1P2_9PEZI</name>
<accession>A0AB34L1P2</accession>
<evidence type="ECO:0000313" key="5">
    <source>
        <dbReference type="EMBL" id="KAL1590062.1"/>
    </source>
</evidence>
<dbReference type="InterPro" id="IPR036291">
    <property type="entry name" value="NAD(P)-bd_dom_sf"/>
</dbReference>
<dbReference type="AlphaFoldDB" id="A0AB34L1P2"/>
<dbReference type="InterPro" id="IPR051911">
    <property type="entry name" value="SDR_oxidoreductase"/>
</dbReference>
<keyword evidence="6" id="KW-1185">Reference proteome</keyword>
<dbReference type="RefSeq" id="XP_069233167.1">
    <property type="nucleotide sequence ID" value="XM_069370042.1"/>
</dbReference>
<reference evidence="5 6" key="1">
    <citation type="journal article" date="2020" name="Microbiol. Resour. Announc.">
        <title>Draft Genome Sequence of a Cladosporium Species Isolated from the Mesophotic Ascidian Didemnum maculosum.</title>
        <authorList>
            <person name="Gioti A."/>
            <person name="Siaperas R."/>
            <person name="Nikolaivits E."/>
            <person name="Le Goff G."/>
            <person name="Ouazzani J."/>
            <person name="Kotoulas G."/>
            <person name="Topakas E."/>
        </authorList>
    </citation>
    <scope>NUCLEOTIDE SEQUENCE [LARGE SCALE GENOMIC DNA]</scope>
    <source>
        <strain evidence="5 6">TM138-S3</strain>
    </source>
</reference>
<proteinExistence type="inferred from homology"/>
<evidence type="ECO:0000256" key="3">
    <source>
        <dbReference type="ARBA" id="ARBA00023002"/>
    </source>
</evidence>
<dbReference type="PRINTS" id="PR00080">
    <property type="entry name" value="SDRFAMILY"/>
</dbReference>
<dbReference type="EMBL" id="JAAQHG020000003">
    <property type="protein sequence ID" value="KAL1590062.1"/>
    <property type="molecule type" value="Genomic_DNA"/>
</dbReference>
<gene>
    <name evidence="5" type="ORF">WHR41_01436</name>
</gene>
<dbReference type="Proteomes" id="UP000803884">
    <property type="component" value="Unassembled WGS sequence"/>
</dbReference>
<dbReference type="PANTHER" id="PTHR43976:SF16">
    <property type="entry name" value="SHORT-CHAIN DEHYDROGENASE_REDUCTASE FAMILY PROTEIN"/>
    <property type="match status" value="1"/>
</dbReference>
<dbReference type="CDD" id="cd05374">
    <property type="entry name" value="17beta-HSD-like_SDR_c"/>
    <property type="match status" value="1"/>
</dbReference>
<dbReference type="SUPFAM" id="SSF51735">
    <property type="entry name" value="NAD(P)-binding Rossmann-fold domains"/>
    <property type="match status" value="1"/>
</dbReference>
<evidence type="ECO:0000256" key="2">
    <source>
        <dbReference type="ARBA" id="ARBA00022857"/>
    </source>
</evidence>
<dbReference type="InterPro" id="IPR002347">
    <property type="entry name" value="SDR_fam"/>
</dbReference>
<evidence type="ECO:0000256" key="4">
    <source>
        <dbReference type="RuleBase" id="RU000363"/>
    </source>
</evidence>